<reference evidence="1 2" key="1">
    <citation type="submission" date="2020-08" db="EMBL/GenBank/DDBJ databases">
        <title>Genomic Encyclopedia of Type Strains, Phase IV (KMG-IV): sequencing the most valuable type-strain genomes for metagenomic binning, comparative biology and taxonomic classification.</title>
        <authorList>
            <person name="Goeker M."/>
        </authorList>
    </citation>
    <scope>NUCLEOTIDE SEQUENCE [LARGE SCALE GENOMIC DNA]</scope>
    <source>
        <strain evidence="1 2">YIM 65646</strain>
    </source>
</reference>
<dbReference type="RefSeq" id="WP_184791539.1">
    <property type="nucleotide sequence ID" value="NZ_BONT01000060.1"/>
</dbReference>
<gene>
    <name evidence="1" type="ORF">HNR73_006647</name>
</gene>
<proteinExistence type="predicted"/>
<comment type="caution">
    <text evidence="1">The sequence shown here is derived from an EMBL/GenBank/DDBJ whole genome shotgun (WGS) entry which is preliminary data.</text>
</comment>
<dbReference type="EMBL" id="JACHGT010000018">
    <property type="protein sequence ID" value="MBB6038761.1"/>
    <property type="molecule type" value="Genomic_DNA"/>
</dbReference>
<dbReference type="Proteomes" id="UP000548476">
    <property type="component" value="Unassembled WGS sequence"/>
</dbReference>
<name>A0A841FN70_9ACTN</name>
<sequence length="231" mass="24939">MTEQRRLGGVLALRETWCRPDEKILWCCDGAKPRFDVPGVNPDGSTGKGQKRLETAFAVADLLSGEPDSDTGVPTPKVIASGTSANTEAPRLAYAAAAEPGLWVLTTQRFAYVAPVPDPTPPPAPQQRGLLGKLRSQAENVRSFVSGGPAYVPGEPVPVRAQRSVFELHSGQVTATGPSVWKRPRFHDLEPVFDSFVFADRSMLSFFAGPGEGRIQGARQTTRLMPLSEEK</sequence>
<keyword evidence="2" id="KW-1185">Reference proteome</keyword>
<evidence type="ECO:0000313" key="1">
    <source>
        <dbReference type="EMBL" id="MBB6038761.1"/>
    </source>
</evidence>
<organism evidence="1 2">
    <name type="scientific">Phytomonospora endophytica</name>
    <dbReference type="NCBI Taxonomy" id="714109"/>
    <lineage>
        <taxon>Bacteria</taxon>
        <taxon>Bacillati</taxon>
        <taxon>Actinomycetota</taxon>
        <taxon>Actinomycetes</taxon>
        <taxon>Micromonosporales</taxon>
        <taxon>Micromonosporaceae</taxon>
        <taxon>Phytomonospora</taxon>
    </lineage>
</organism>
<dbReference type="AlphaFoldDB" id="A0A841FN70"/>
<accession>A0A841FN70</accession>
<evidence type="ECO:0000313" key="2">
    <source>
        <dbReference type="Proteomes" id="UP000548476"/>
    </source>
</evidence>
<protein>
    <submittedName>
        <fullName evidence="1">Uncharacterized protein</fullName>
    </submittedName>
</protein>